<dbReference type="GeneTree" id="ENSGT00940000153931"/>
<reference evidence="1" key="1">
    <citation type="submission" date="2023-09" db="UniProtKB">
        <authorList>
            <consortium name="Ensembl"/>
        </authorList>
    </citation>
    <scope>IDENTIFICATION</scope>
</reference>
<dbReference type="AlphaFoldDB" id="A0A3B4ZC31"/>
<evidence type="ECO:0000313" key="1">
    <source>
        <dbReference type="Ensembl" id="ENSSPAP00000005001.1"/>
    </source>
</evidence>
<accession>A0A3B4ZC31</accession>
<organism evidence="1">
    <name type="scientific">Stegastes partitus</name>
    <name type="common">bicolor damselfish</name>
    <dbReference type="NCBI Taxonomy" id="144197"/>
    <lineage>
        <taxon>Eukaryota</taxon>
        <taxon>Metazoa</taxon>
        <taxon>Chordata</taxon>
        <taxon>Craniata</taxon>
        <taxon>Vertebrata</taxon>
        <taxon>Euteleostomi</taxon>
        <taxon>Actinopterygii</taxon>
        <taxon>Neopterygii</taxon>
        <taxon>Teleostei</taxon>
        <taxon>Neoteleostei</taxon>
        <taxon>Acanthomorphata</taxon>
        <taxon>Ovalentaria</taxon>
        <taxon>Pomacentridae</taxon>
        <taxon>Stegastes</taxon>
    </lineage>
</organism>
<sequence>MDPTSEKGPPLCFSWLTPLLHLGPKRRLEESDMFGVLPEDRSETLGKELQRLWDQEVRRATKESEKPKLSRVLIKCYGKSYAVAGLFHMEHSFVLYLNKLVWERSLDFDLCTTL</sequence>
<proteinExistence type="predicted"/>
<name>A0A3B4ZC31_9TELE</name>
<protein>
    <submittedName>
        <fullName evidence="1">Uncharacterized protein</fullName>
    </submittedName>
</protein>
<dbReference type="STRING" id="144197.ENSSPAP00000005001"/>
<dbReference type="Ensembl" id="ENSSPAT00000005097.1">
    <property type="protein sequence ID" value="ENSSPAP00000005001.1"/>
    <property type="gene ID" value="ENSSPAG00000003877.1"/>
</dbReference>